<name>A0A2A6FPJ8_9MICO</name>
<evidence type="ECO:0000256" key="6">
    <source>
        <dbReference type="ARBA" id="ARBA00023054"/>
    </source>
</evidence>
<dbReference type="NCBIfam" id="TIGR03544">
    <property type="entry name" value="DivI1A_domain"/>
    <property type="match status" value="1"/>
</dbReference>
<accession>A0A2A6FPJ8</accession>
<comment type="subcellular location">
    <subcellularLocation>
        <location evidence="1">Cytoplasm</location>
    </subcellularLocation>
</comment>
<dbReference type="InterPro" id="IPR007793">
    <property type="entry name" value="DivIVA_fam"/>
</dbReference>
<protein>
    <recommendedName>
        <fullName evidence="3">Cell wall synthesis protein Wag31</fullName>
    </recommendedName>
    <alternativeName>
        <fullName evidence="8">Antigen 84</fullName>
    </alternativeName>
</protein>
<keyword evidence="5" id="KW-0132">Cell division</keyword>
<gene>
    <name evidence="10" type="ORF">B5766_10515</name>
</gene>
<dbReference type="PANTHER" id="PTHR35794:SF2">
    <property type="entry name" value="CELL DIVISION PROTEIN DIVIVA"/>
    <property type="match status" value="1"/>
</dbReference>
<keyword evidence="4" id="KW-0963">Cytoplasm</keyword>
<proteinExistence type="inferred from homology"/>
<dbReference type="GO" id="GO:0005737">
    <property type="term" value="C:cytoplasm"/>
    <property type="evidence" value="ECO:0007669"/>
    <property type="project" value="UniProtKB-SubCell"/>
</dbReference>
<evidence type="ECO:0000256" key="1">
    <source>
        <dbReference type="ARBA" id="ARBA00004496"/>
    </source>
</evidence>
<evidence type="ECO:0000256" key="5">
    <source>
        <dbReference type="ARBA" id="ARBA00022618"/>
    </source>
</evidence>
<keyword evidence="6 9" id="KW-0175">Coiled coil</keyword>
<sequence length="254" mass="27821">MALTPDDVVNKSFEKTKFREGYDQDQVDDFLDEVVIELRRLAQENEQLRERVTVAESKAADAVRSLEPAKSRAAQVEQEVQALRSQLAEARAELSRQRQAPAAERPPAMAAPTITAAPVAAIPGSLPAPLPAASASPTDEERDSANLLQLARRLHEEHVREGINKRDALIAEGKATAARIGSDAEASMRSKLVALEQERVGLQRRVDELRTFEHDYRRKLRAYIEGQLQDLDSASVVQARATGTPGTPFPGSVA</sequence>
<comment type="similarity">
    <text evidence="2">Belongs to the DivIVA family.</text>
</comment>
<dbReference type="AlphaFoldDB" id="A0A2A6FPJ8"/>
<evidence type="ECO:0000313" key="10">
    <source>
        <dbReference type="EMBL" id="PDQ34607.1"/>
    </source>
</evidence>
<dbReference type="Gene3D" id="6.10.250.660">
    <property type="match status" value="1"/>
</dbReference>
<dbReference type="PANTHER" id="PTHR35794">
    <property type="entry name" value="CELL DIVISION PROTEIN DIVIVA"/>
    <property type="match status" value="1"/>
</dbReference>
<evidence type="ECO:0000256" key="2">
    <source>
        <dbReference type="ARBA" id="ARBA00009008"/>
    </source>
</evidence>
<evidence type="ECO:0000313" key="11">
    <source>
        <dbReference type="Proteomes" id="UP000219994"/>
    </source>
</evidence>
<evidence type="ECO:0000256" key="3">
    <source>
        <dbReference type="ARBA" id="ARBA00018787"/>
    </source>
</evidence>
<evidence type="ECO:0000256" key="4">
    <source>
        <dbReference type="ARBA" id="ARBA00022490"/>
    </source>
</evidence>
<dbReference type="EMBL" id="NAEP01000050">
    <property type="protein sequence ID" value="PDQ34607.1"/>
    <property type="molecule type" value="Genomic_DNA"/>
</dbReference>
<dbReference type="InterPro" id="IPR019933">
    <property type="entry name" value="DivIVA_domain"/>
</dbReference>
<dbReference type="Pfam" id="PF05103">
    <property type="entry name" value="DivIVA"/>
    <property type="match status" value="1"/>
</dbReference>
<evidence type="ECO:0000256" key="7">
    <source>
        <dbReference type="ARBA" id="ARBA00023306"/>
    </source>
</evidence>
<dbReference type="GO" id="GO:0051301">
    <property type="term" value="P:cell division"/>
    <property type="evidence" value="ECO:0007669"/>
    <property type="project" value="UniProtKB-KW"/>
</dbReference>
<feature type="coiled-coil region" evidence="9">
    <location>
        <begin position="31"/>
        <end position="100"/>
    </location>
</feature>
<evidence type="ECO:0000256" key="9">
    <source>
        <dbReference type="SAM" id="Coils"/>
    </source>
</evidence>
<organism evidence="10 11">
    <name type="scientific">Candidatus Lumbricidiphila eiseniae</name>
    <dbReference type="NCBI Taxonomy" id="1969409"/>
    <lineage>
        <taxon>Bacteria</taxon>
        <taxon>Bacillati</taxon>
        <taxon>Actinomycetota</taxon>
        <taxon>Actinomycetes</taxon>
        <taxon>Micrococcales</taxon>
        <taxon>Microbacteriaceae</taxon>
        <taxon>Candidatus Lumbricidiphila</taxon>
    </lineage>
</organism>
<reference evidence="11" key="1">
    <citation type="submission" date="2017-03" db="EMBL/GenBank/DDBJ databases">
        <authorList>
            <person name="Lund M.B."/>
        </authorList>
    </citation>
    <scope>NUCLEOTIDE SEQUENCE [LARGE SCALE GENOMIC DNA]</scope>
</reference>
<dbReference type="Proteomes" id="UP000219994">
    <property type="component" value="Unassembled WGS sequence"/>
</dbReference>
<keyword evidence="7" id="KW-0131">Cell cycle</keyword>
<evidence type="ECO:0000256" key="8">
    <source>
        <dbReference type="ARBA" id="ARBA00031737"/>
    </source>
</evidence>
<comment type="caution">
    <text evidence="10">The sequence shown here is derived from an EMBL/GenBank/DDBJ whole genome shotgun (WGS) entry which is preliminary data.</text>
</comment>